<name>A0A4Q1K3X5_9FLAO</name>
<dbReference type="AlphaFoldDB" id="A0A4Q1K3X5"/>
<dbReference type="Proteomes" id="UP000289857">
    <property type="component" value="Unassembled WGS sequence"/>
</dbReference>
<keyword evidence="1" id="KW-0812">Transmembrane</keyword>
<accession>A0A4Q1K3X5</accession>
<evidence type="ECO:0000256" key="1">
    <source>
        <dbReference type="SAM" id="Phobius"/>
    </source>
</evidence>
<organism evidence="2 3">
    <name type="scientific">Flavobacterium stagni</name>
    <dbReference type="NCBI Taxonomy" id="2506421"/>
    <lineage>
        <taxon>Bacteria</taxon>
        <taxon>Pseudomonadati</taxon>
        <taxon>Bacteroidota</taxon>
        <taxon>Flavobacteriia</taxon>
        <taxon>Flavobacteriales</taxon>
        <taxon>Flavobacteriaceae</taxon>
        <taxon>Flavobacterium</taxon>
    </lineage>
</organism>
<sequence>MKLKNLILLKFVTLLITFFCSVYLLGNITDTYKTIEANHKILLEQKKTYEEIIRDPQAKQELLKIIKVSDVFLDYNIENEGFSFNTNIWILLIFWIVASYIFTILNSKIEKLKGEENLFEKNTFYKKIPNKSH</sequence>
<reference evidence="3" key="1">
    <citation type="submission" date="2019-01" db="EMBL/GenBank/DDBJ databases">
        <title>Cytophagaceae bacterium strain CAR-16.</title>
        <authorList>
            <person name="Chen W.-M."/>
        </authorList>
    </citation>
    <scope>NUCLEOTIDE SEQUENCE [LARGE SCALE GENOMIC DNA]</scope>
    <source>
        <strain evidence="3">WWJ-16</strain>
    </source>
</reference>
<evidence type="ECO:0000313" key="2">
    <source>
        <dbReference type="EMBL" id="RXR20257.1"/>
    </source>
</evidence>
<proteinExistence type="predicted"/>
<keyword evidence="3" id="KW-1185">Reference proteome</keyword>
<keyword evidence="1" id="KW-1133">Transmembrane helix</keyword>
<feature type="transmembrane region" description="Helical" evidence="1">
    <location>
        <begin position="7"/>
        <end position="26"/>
    </location>
</feature>
<gene>
    <name evidence="2" type="ORF">EQG61_12615</name>
</gene>
<evidence type="ECO:0000313" key="3">
    <source>
        <dbReference type="Proteomes" id="UP000289857"/>
    </source>
</evidence>
<dbReference type="RefSeq" id="WP_129462308.1">
    <property type="nucleotide sequence ID" value="NZ_SBKN01000009.1"/>
</dbReference>
<feature type="transmembrane region" description="Helical" evidence="1">
    <location>
        <begin position="88"/>
        <end position="105"/>
    </location>
</feature>
<protein>
    <submittedName>
        <fullName evidence="2">Uncharacterized protein</fullName>
    </submittedName>
</protein>
<comment type="caution">
    <text evidence="2">The sequence shown here is derived from an EMBL/GenBank/DDBJ whole genome shotgun (WGS) entry which is preliminary data.</text>
</comment>
<keyword evidence="1" id="KW-0472">Membrane</keyword>
<dbReference type="EMBL" id="SBKN01000009">
    <property type="protein sequence ID" value="RXR20257.1"/>
    <property type="molecule type" value="Genomic_DNA"/>
</dbReference>